<accession>A0A6S6SD86</accession>
<protein>
    <submittedName>
        <fullName evidence="2">Uncharacterized protein</fullName>
    </submittedName>
</protein>
<evidence type="ECO:0000256" key="1">
    <source>
        <dbReference type="SAM" id="SignalP"/>
    </source>
</evidence>
<sequence>MKNTLVRKSLTALTIILLSQALLATESNISDNCLVPKDAKNAILDVPKFTTVWLKLNKDNNSSAGSQKHLEKYIQDALNDNSGTLDVEKFSTLWNKAGNNKNTNDQAHLQNALVIIVDKASGEPCSHQNNL</sequence>
<keyword evidence="1" id="KW-0732">Signal</keyword>
<organism evidence="2">
    <name type="scientific">uncultured Sulfurovum sp</name>
    <dbReference type="NCBI Taxonomy" id="269237"/>
    <lineage>
        <taxon>Bacteria</taxon>
        <taxon>Pseudomonadati</taxon>
        <taxon>Campylobacterota</taxon>
        <taxon>Epsilonproteobacteria</taxon>
        <taxon>Campylobacterales</taxon>
        <taxon>Sulfurovaceae</taxon>
        <taxon>Sulfurovum</taxon>
        <taxon>environmental samples</taxon>
    </lineage>
</organism>
<reference evidence="2" key="1">
    <citation type="submission" date="2020-01" db="EMBL/GenBank/DDBJ databases">
        <authorList>
            <person name="Meier V. D."/>
            <person name="Meier V D."/>
        </authorList>
    </citation>
    <scope>NUCLEOTIDE SEQUENCE</scope>
    <source>
        <strain evidence="2">HLG_WM_MAG_02</strain>
    </source>
</reference>
<feature type="signal peptide" evidence="1">
    <location>
        <begin position="1"/>
        <end position="24"/>
    </location>
</feature>
<gene>
    <name evidence="2" type="ORF">HELGO_WM31893</name>
</gene>
<feature type="chain" id="PRO_5028380871" evidence="1">
    <location>
        <begin position="25"/>
        <end position="131"/>
    </location>
</feature>
<dbReference type="AlphaFoldDB" id="A0A6S6SD86"/>
<name>A0A6S6SD86_9BACT</name>
<dbReference type="EMBL" id="CACVAZ010000025">
    <property type="protein sequence ID" value="CAA6805635.1"/>
    <property type="molecule type" value="Genomic_DNA"/>
</dbReference>
<evidence type="ECO:0000313" key="2">
    <source>
        <dbReference type="EMBL" id="CAA6805635.1"/>
    </source>
</evidence>
<proteinExistence type="predicted"/>